<dbReference type="InterPro" id="IPR050268">
    <property type="entry name" value="NADH-dep_flavin_reductase"/>
</dbReference>
<protein>
    <submittedName>
        <fullName evidence="3">Flavin reductase domain protein FMN-binding</fullName>
    </submittedName>
</protein>
<dbReference type="PANTHER" id="PTHR30466:SF1">
    <property type="entry name" value="FMN REDUCTASE (NADH) RUTF"/>
    <property type="match status" value="1"/>
</dbReference>
<evidence type="ECO:0000259" key="2">
    <source>
        <dbReference type="SMART" id="SM00903"/>
    </source>
</evidence>
<dbReference type="GO" id="GO:0042602">
    <property type="term" value="F:riboflavin reductase (NADPH) activity"/>
    <property type="evidence" value="ECO:0007669"/>
    <property type="project" value="TreeGrafter"/>
</dbReference>
<dbReference type="STRING" id="395963.Bind_1705"/>
<organism evidence="3 4">
    <name type="scientific">Beijerinckia indica subsp. indica (strain ATCC 9039 / DSM 1715 / NCIMB 8712)</name>
    <dbReference type="NCBI Taxonomy" id="395963"/>
    <lineage>
        <taxon>Bacteria</taxon>
        <taxon>Pseudomonadati</taxon>
        <taxon>Pseudomonadota</taxon>
        <taxon>Alphaproteobacteria</taxon>
        <taxon>Hyphomicrobiales</taxon>
        <taxon>Beijerinckiaceae</taxon>
        <taxon>Beijerinckia</taxon>
    </lineage>
</organism>
<dbReference type="Gene3D" id="2.30.110.10">
    <property type="entry name" value="Electron Transport, Fmn-binding Protein, Chain A"/>
    <property type="match status" value="1"/>
</dbReference>
<proteinExistence type="predicted"/>
<evidence type="ECO:0000256" key="1">
    <source>
        <dbReference type="ARBA" id="ARBA00023002"/>
    </source>
</evidence>
<dbReference type="KEGG" id="bid:Bind_1705"/>
<gene>
    <name evidence="3" type="ordered locus">Bind_1705</name>
</gene>
<dbReference type="OrthoDB" id="9792858at2"/>
<sequence length="170" mass="18125">MTTAETLPASAAPDLVAAFKNAMRRLAASVTVVTTSKDKERFGITATAVTSVTTQPPAVLVCVNRTTSVHSILQLGTPFCVNLLHHQHVDISNAFGGFLKCDDKFAFGSWQDNEHSVPFLVDAQANLFCTVDGLFDYGTHTIVIGKVESILTTGDVAPLIYQNGGYLGHG</sequence>
<dbReference type="PANTHER" id="PTHR30466">
    <property type="entry name" value="FLAVIN REDUCTASE"/>
    <property type="match status" value="1"/>
</dbReference>
<dbReference type="Proteomes" id="UP000001695">
    <property type="component" value="Chromosome"/>
</dbReference>
<reference evidence="4" key="1">
    <citation type="submission" date="2008-03" db="EMBL/GenBank/DDBJ databases">
        <title>Complete sequence of chromosome of Beijerinckia indica subsp. indica ATCC 9039.</title>
        <authorList>
            <consortium name="US DOE Joint Genome Institute"/>
            <person name="Copeland A."/>
            <person name="Lucas S."/>
            <person name="Lapidus A."/>
            <person name="Glavina del Rio T."/>
            <person name="Dalin E."/>
            <person name="Tice H."/>
            <person name="Bruce D."/>
            <person name="Goodwin L."/>
            <person name="Pitluck S."/>
            <person name="LaButti K."/>
            <person name="Schmutz J."/>
            <person name="Larimer F."/>
            <person name="Land M."/>
            <person name="Hauser L."/>
            <person name="Kyrpides N."/>
            <person name="Mikhailova N."/>
            <person name="Dunfield P.F."/>
            <person name="Dedysh S.N."/>
            <person name="Liesack W."/>
            <person name="Saw J.H."/>
            <person name="Alam M."/>
            <person name="Chen Y."/>
            <person name="Murrell J.C."/>
            <person name="Richardson P."/>
        </authorList>
    </citation>
    <scope>NUCLEOTIDE SEQUENCE [LARGE SCALE GENOMIC DNA]</scope>
    <source>
        <strain evidence="4">ATCC 9039 / DSM 1715 / NCIMB 8712</strain>
    </source>
</reference>
<accession>B2ICR1</accession>
<dbReference type="AlphaFoldDB" id="B2ICR1"/>
<dbReference type="Pfam" id="PF01613">
    <property type="entry name" value="Flavin_Reduct"/>
    <property type="match status" value="1"/>
</dbReference>
<name>B2ICR1_BEII9</name>
<reference evidence="3 4" key="2">
    <citation type="journal article" date="2010" name="J. Bacteriol.">
        <title>Complete genome sequence of Beijerinckia indica subsp. indica.</title>
        <authorList>
            <person name="Tamas I."/>
            <person name="Dedysh S.N."/>
            <person name="Liesack W."/>
            <person name="Stott M.B."/>
            <person name="Alam M."/>
            <person name="Murrell J.C."/>
            <person name="Dunfield P.F."/>
        </authorList>
    </citation>
    <scope>NUCLEOTIDE SEQUENCE [LARGE SCALE GENOMIC DNA]</scope>
    <source>
        <strain evidence="4">ATCC 9039 / DSM 1715 / NCIMB 8712</strain>
    </source>
</reference>
<dbReference type="SUPFAM" id="SSF50475">
    <property type="entry name" value="FMN-binding split barrel"/>
    <property type="match status" value="1"/>
</dbReference>
<feature type="domain" description="Flavin reductase like" evidence="2">
    <location>
        <begin position="23"/>
        <end position="168"/>
    </location>
</feature>
<dbReference type="InterPro" id="IPR002563">
    <property type="entry name" value="Flavin_Rdtase-like_dom"/>
</dbReference>
<keyword evidence="1" id="KW-0560">Oxidoreductase</keyword>
<dbReference type="RefSeq" id="WP_012384692.1">
    <property type="nucleotide sequence ID" value="NC_010581.1"/>
</dbReference>
<keyword evidence="4" id="KW-1185">Reference proteome</keyword>
<dbReference type="InterPro" id="IPR012349">
    <property type="entry name" value="Split_barrel_FMN-bd"/>
</dbReference>
<evidence type="ECO:0000313" key="3">
    <source>
        <dbReference type="EMBL" id="ACB95335.1"/>
    </source>
</evidence>
<dbReference type="HOGENOM" id="CLU_059021_2_1_5"/>
<dbReference type="SMART" id="SM00903">
    <property type="entry name" value="Flavin_Reduct"/>
    <property type="match status" value="1"/>
</dbReference>
<dbReference type="GO" id="GO:0010181">
    <property type="term" value="F:FMN binding"/>
    <property type="evidence" value="ECO:0007669"/>
    <property type="project" value="InterPro"/>
</dbReference>
<dbReference type="eggNOG" id="COG1853">
    <property type="taxonomic scope" value="Bacteria"/>
</dbReference>
<evidence type="ECO:0000313" key="4">
    <source>
        <dbReference type="Proteomes" id="UP000001695"/>
    </source>
</evidence>
<dbReference type="EMBL" id="CP001016">
    <property type="protein sequence ID" value="ACB95335.1"/>
    <property type="molecule type" value="Genomic_DNA"/>
</dbReference>